<protein>
    <submittedName>
        <fullName evidence="2">Uncharacterized protein</fullName>
    </submittedName>
</protein>
<proteinExistence type="predicted"/>
<comment type="caution">
    <text evidence="2">The sequence shown here is derived from an EMBL/GenBank/DDBJ whole genome shotgun (WGS) entry which is preliminary data.</text>
</comment>
<sequence>MFNTIKASAAALPLVLALSPHLLTTTTPSTARCEDRSLEQVINNIRKDKELRVRWEKDEENWRKLPARAWPEHQPGVEEEAELRKSVSIVCASPKSRTCKDVKFALGTCLVFNNLDVEEGLKMYEENAGNGCENSSTAAGIVMVEGFNNGKVDLEAGSAYIKAAAAAGSNQGIFELATLYYTGAAEPHIPEDEEKAIGLFEKAAKLGHTCSEFMLADMLIERGVDFGRAAELLYKAGEKGHRFSRQQILAILDGRHAINKKDFLPS</sequence>
<dbReference type="SMART" id="SM00671">
    <property type="entry name" value="SEL1"/>
    <property type="match status" value="3"/>
</dbReference>
<keyword evidence="3" id="KW-1185">Reference proteome</keyword>
<dbReference type="OrthoDB" id="2384430at2759"/>
<evidence type="ECO:0000313" key="3">
    <source>
        <dbReference type="Proteomes" id="UP001165082"/>
    </source>
</evidence>
<dbReference type="Proteomes" id="UP001165082">
    <property type="component" value="Unassembled WGS sequence"/>
</dbReference>
<dbReference type="InterPro" id="IPR011990">
    <property type="entry name" value="TPR-like_helical_dom_sf"/>
</dbReference>
<feature type="signal peptide" evidence="1">
    <location>
        <begin position="1"/>
        <end position="17"/>
    </location>
</feature>
<keyword evidence="1" id="KW-0732">Signal</keyword>
<gene>
    <name evidence="2" type="ORF">TrRE_jg7566</name>
</gene>
<reference evidence="2" key="1">
    <citation type="submission" date="2022-07" db="EMBL/GenBank/DDBJ databases">
        <title>Genome analysis of Parmales, a sister group of diatoms, reveals the evolutionary specialization of diatoms from phago-mixotrophs to photoautotrophs.</title>
        <authorList>
            <person name="Ban H."/>
            <person name="Sato S."/>
            <person name="Yoshikawa S."/>
            <person name="Kazumasa Y."/>
            <person name="Nakamura Y."/>
            <person name="Ichinomiya M."/>
            <person name="Saitoh K."/>
            <person name="Sato N."/>
            <person name="Blanc-Mathieu R."/>
            <person name="Endo H."/>
            <person name="Kuwata A."/>
            <person name="Ogata H."/>
        </authorList>
    </citation>
    <scope>NUCLEOTIDE SEQUENCE</scope>
</reference>
<dbReference type="AlphaFoldDB" id="A0A9W7DYK2"/>
<dbReference type="Gene3D" id="1.25.40.10">
    <property type="entry name" value="Tetratricopeptide repeat domain"/>
    <property type="match status" value="1"/>
</dbReference>
<evidence type="ECO:0000313" key="2">
    <source>
        <dbReference type="EMBL" id="GMH59897.1"/>
    </source>
</evidence>
<dbReference type="EMBL" id="BRXZ01003684">
    <property type="protein sequence ID" value="GMH59897.1"/>
    <property type="molecule type" value="Genomic_DNA"/>
</dbReference>
<accession>A0A9W7DYK2</accession>
<organism evidence="2 3">
    <name type="scientific">Triparma retinervis</name>
    <dbReference type="NCBI Taxonomy" id="2557542"/>
    <lineage>
        <taxon>Eukaryota</taxon>
        <taxon>Sar</taxon>
        <taxon>Stramenopiles</taxon>
        <taxon>Ochrophyta</taxon>
        <taxon>Bolidophyceae</taxon>
        <taxon>Parmales</taxon>
        <taxon>Triparmaceae</taxon>
        <taxon>Triparma</taxon>
    </lineage>
</organism>
<dbReference type="SUPFAM" id="SSF81901">
    <property type="entry name" value="HCP-like"/>
    <property type="match status" value="1"/>
</dbReference>
<dbReference type="InterPro" id="IPR006597">
    <property type="entry name" value="Sel1-like"/>
</dbReference>
<dbReference type="Pfam" id="PF08238">
    <property type="entry name" value="Sel1"/>
    <property type="match status" value="2"/>
</dbReference>
<evidence type="ECO:0000256" key="1">
    <source>
        <dbReference type="SAM" id="SignalP"/>
    </source>
</evidence>
<name>A0A9W7DYK2_9STRA</name>
<feature type="chain" id="PRO_5040796095" evidence="1">
    <location>
        <begin position="18"/>
        <end position="266"/>
    </location>
</feature>